<protein>
    <submittedName>
        <fullName evidence="1">Uncharacterized protein</fullName>
    </submittedName>
</protein>
<sequence>MSDISALAHENCNNIEMKACKGKYDIKVELVQDNIKQNFDNEQEEKDKIIPNNENDGSTSKKYNVLSLCFSIFFTNLVNKKE</sequence>
<dbReference type="Proteomes" id="UP000265703">
    <property type="component" value="Unassembled WGS sequence"/>
</dbReference>
<keyword evidence="2" id="KW-1185">Reference proteome</keyword>
<proteinExistence type="predicted"/>
<dbReference type="OrthoDB" id="2320353at2759"/>
<reference evidence="1 2" key="1">
    <citation type="submission" date="2018-06" db="EMBL/GenBank/DDBJ databases">
        <title>Comparative genomics reveals the genomic features of Rhizophagus irregularis, R. cerebriforme, R. diaphanum and Gigaspora rosea, and their symbiotic lifestyle signature.</title>
        <authorList>
            <person name="Morin E."/>
            <person name="San Clemente H."/>
            <person name="Chen E.C.H."/>
            <person name="De La Providencia I."/>
            <person name="Hainaut M."/>
            <person name="Kuo A."/>
            <person name="Kohler A."/>
            <person name="Murat C."/>
            <person name="Tang N."/>
            <person name="Roy S."/>
            <person name="Loubradou J."/>
            <person name="Henrissat B."/>
            <person name="Grigoriev I.V."/>
            <person name="Corradi N."/>
            <person name="Roux C."/>
            <person name="Martin F.M."/>
        </authorList>
    </citation>
    <scope>NUCLEOTIDE SEQUENCE [LARGE SCALE GENOMIC DNA]</scope>
    <source>
        <strain evidence="1 2">DAOM 227022</strain>
    </source>
</reference>
<organism evidence="1 2">
    <name type="scientific">Glomus cerebriforme</name>
    <dbReference type="NCBI Taxonomy" id="658196"/>
    <lineage>
        <taxon>Eukaryota</taxon>
        <taxon>Fungi</taxon>
        <taxon>Fungi incertae sedis</taxon>
        <taxon>Mucoromycota</taxon>
        <taxon>Glomeromycotina</taxon>
        <taxon>Glomeromycetes</taxon>
        <taxon>Glomerales</taxon>
        <taxon>Glomeraceae</taxon>
        <taxon>Glomus</taxon>
    </lineage>
</organism>
<accession>A0A397ST03</accession>
<name>A0A397ST03_9GLOM</name>
<evidence type="ECO:0000313" key="2">
    <source>
        <dbReference type="Proteomes" id="UP000265703"/>
    </source>
</evidence>
<evidence type="ECO:0000313" key="1">
    <source>
        <dbReference type="EMBL" id="RIA87155.1"/>
    </source>
</evidence>
<dbReference type="AlphaFoldDB" id="A0A397ST03"/>
<dbReference type="EMBL" id="QKYT01000323">
    <property type="protein sequence ID" value="RIA87155.1"/>
    <property type="molecule type" value="Genomic_DNA"/>
</dbReference>
<comment type="caution">
    <text evidence="1">The sequence shown here is derived from an EMBL/GenBank/DDBJ whole genome shotgun (WGS) entry which is preliminary data.</text>
</comment>
<gene>
    <name evidence="1" type="ORF">C1645_828173</name>
</gene>